<feature type="transmembrane region" description="Helical" evidence="2">
    <location>
        <begin position="154"/>
        <end position="179"/>
    </location>
</feature>
<evidence type="ECO:0000256" key="1">
    <source>
        <dbReference type="SAM" id="MobiDB-lite"/>
    </source>
</evidence>
<feature type="region of interest" description="Disordered" evidence="1">
    <location>
        <begin position="355"/>
        <end position="380"/>
    </location>
</feature>
<dbReference type="HOGENOM" id="CLU_053377_1_0_1"/>
<dbReference type="eggNOG" id="ENOG502SM3R">
    <property type="taxonomic scope" value="Eukaryota"/>
</dbReference>
<keyword evidence="5" id="KW-1185">Reference proteome</keyword>
<feature type="compositionally biased region" description="Basic and acidic residues" evidence="1">
    <location>
        <begin position="364"/>
        <end position="380"/>
    </location>
</feature>
<proteinExistence type="predicted"/>
<feature type="transmembrane region" description="Helical" evidence="2">
    <location>
        <begin position="246"/>
        <end position="266"/>
    </location>
</feature>
<dbReference type="Pfam" id="PF20151">
    <property type="entry name" value="DUF6533"/>
    <property type="match status" value="1"/>
</dbReference>
<dbReference type="EMBL" id="CAFZ01000212">
    <property type="protein sequence ID" value="CCA73245.1"/>
    <property type="molecule type" value="Genomic_DNA"/>
</dbReference>
<feature type="transmembrane region" description="Helical" evidence="2">
    <location>
        <begin position="272"/>
        <end position="292"/>
    </location>
</feature>
<feature type="domain" description="DUF6533" evidence="3">
    <location>
        <begin position="58"/>
        <end position="102"/>
    </location>
</feature>
<protein>
    <recommendedName>
        <fullName evidence="3">DUF6533 domain-containing protein</fullName>
    </recommendedName>
</protein>
<feature type="region of interest" description="Disordered" evidence="1">
    <location>
        <begin position="392"/>
        <end position="424"/>
    </location>
</feature>
<dbReference type="InterPro" id="IPR045340">
    <property type="entry name" value="DUF6533"/>
</dbReference>
<reference evidence="4 5" key="1">
    <citation type="journal article" date="2011" name="PLoS Pathog.">
        <title>Endophytic Life Strategies Decoded by Genome and Transcriptome Analyses of the Mutualistic Root Symbiont Piriformospora indica.</title>
        <authorList>
            <person name="Zuccaro A."/>
            <person name="Lahrmann U."/>
            <person name="Guldener U."/>
            <person name="Langen G."/>
            <person name="Pfiffi S."/>
            <person name="Biedenkopf D."/>
            <person name="Wong P."/>
            <person name="Samans B."/>
            <person name="Grimm C."/>
            <person name="Basiewicz M."/>
            <person name="Murat C."/>
            <person name="Martin F."/>
            <person name="Kogel K.H."/>
        </authorList>
    </citation>
    <scope>NUCLEOTIDE SEQUENCE [LARGE SCALE GENOMIC DNA]</scope>
    <source>
        <strain evidence="4 5">DSM 11827</strain>
    </source>
</reference>
<dbReference type="OMA" id="IAWIEST"/>
<name>G4TPK2_SERID</name>
<evidence type="ECO:0000256" key="2">
    <source>
        <dbReference type="SAM" id="Phobius"/>
    </source>
</evidence>
<keyword evidence="2" id="KW-0472">Membrane</keyword>
<dbReference type="Proteomes" id="UP000007148">
    <property type="component" value="Unassembled WGS sequence"/>
</dbReference>
<evidence type="ECO:0000313" key="5">
    <source>
        <dbReference type="Proteomes" id="UP000007148"/>
    </source>
</evidence>
<gene>
    <name evidence="4" type="ORF">PIIN_07200</name>
</gene>
<evidence type="ECO:0000259" key="3">
    <source>
        <dbReference type="Pfam" id="PF20151"/>
    </source>
</evidence>
<comment type="caution">
    <text evidence="4">The sequence shown here is derived from an EMBL/GenBank/DDBJ whole genome shotgun (WGS) entry which is preliminary data.</text>
</comment>
<dbReference type="STRING" id="1109443.G4TPK2"/>
<keyword evidence="2" id="KW-1133">Transmembrane helix</keyword>
<feature type="transmembrane region" description="Helical" evidence="2">
    <location>
        <begin position="91"/>
        <end position="112"/>
    </location>
</feature>
<dbReference type="InParanoid" id="G4TPK2"/>
<dbReference type="AlphaFoldDB" id="G4TPK2"/>
<evidence type="ECO:0000313" key="4">
    <source>
        <dbReference type="EMBL" id="CCA73245.1"/>
    </source>
</evidence>
<organism evidence="4 5">
    <name type="scientific">Serendipita indica (strain DSM 11827)</name>
    <name type="common">Root endophyte fungus</name>
    <name type="synonym">Piriformospora indica</name>
    <dbReference type="NCBI Taxonomy" id="1109443"/>
    <lineage>
        <taxon>Eukaryota</taxon>
        <taxon>Fungi</taxon>
        <taxon>Dikarya</taxon>
        <taxon>Basidiomycota</taxon>
        <taxon>Agaricomycotina</taxon>
        <taxon>Agaricomycetes</taxon>
        <taxon>Sebacinales</taxon>
        <taxon>Serendipitaceae</taxon>
        <taxon>Serendipita</taxon>
    </lineage>
</organism>
<sequence>MTIGDTMVFNSTFGGHGNATSISANDTFPAGPSATNGTLFPGIDMVAYFSSHVQSKQVSLSLLVWVVYDHILTLSDSVNLFWLCRWSISKGLFLTSRYVTIVTATLVTRTLFPILQTRCRVSPWLRLTGATILISIINLILVSRIYALWNRSRLILILTMLGLVLNAAVFFGIVAYTYIDAEIMANHPPFTGCMALPHFHFGWTMLVATLTYEAILVTLTAIKAYPVAIQRGVKTPLYTLLLHDGLLYFLVIMILQIINLISIFQPGPLTGVMVNAFPALAVIGVSCSRLLLRLQRALVGTKDEPYSDFIKTELERDWPIVTFGGSGVKAEPDAGGSSTQHSHFHLPALPYATRISRRSRKQHPRESTVAKPEEDVAERRSALAELELDLAPLDEAHDDMFSPNEGRIVGGKGDESTEGAQSEL</sequence>
<feature type="transmembrane region" description="Helical" evidence="2">
    <location>
        <begin position="124"/>
        <end position="142"/>
    </location>
</feature>
<feature type="transmembrane region" description="Helical" evidence="2">
    <location>
        <begin position="199"/>
        <end position="225"/>
    </location>
</feature>
<keyword evidence="2" id="KW-0812">Transmembrane</keyword>
<dbReference type="OrthoDB" id="3258294at2759"/>
<accession>G4TPK2</accession>